<dbReference type="Proteomes" id="UP000334340">
    <property type="component" value="Unassembled WGS sequence"/>
</dbReference>
<evidence type="ECO:0000256" key="2">
    <source>
        <dbReference type="ARBA" id="ARBA00022801"/>
    </source>
</evidence>
<dbReference type="PANTHER" id="PTHR14084">
    <property type="entry name" value="KYNURENINASE"/>
    <property type="match status" value="1"/>
</dbReference>
<reference evidence="5 6" key="1">
    <citation type="submission" date="2019-07" db="EMBL/GenBank/DDBJ databases">
        <authorList>
            <person name="Cremers G."/>
        </authorList>
    </citation>
    <scope>NUCLEOTIDE SEQUENCE [LARGE SCALE GENOMIC DNA]</scope>
</reference>
<sequence>MSAPRFTEEQLRRSVWPRFSRVLAREEIYLANHSLGRPPDRMAEDVRAALDVWYRDMDGAWQFWLQQQERFRELTATLVGASRADCIVPRTSAGQGLRAVLNALPGKPRVATSDGEFDSLDFILRVYREQGRIDLKMAPWRELGVAGADLVVLSSVMFRTGEVVENLPNLVRGAHAAGALVLLDVYHHAGALPLDLEALGVDFAVGGSYKYTRGGPGACWLYVRPGLAETMRTLDTGWFAKKDVFAYARPELPEYGRGGDAWLESTPSVLAPVQALAGLEFTLELGVERLREHNLAQKSRLASLLFERGVKAAGVGDAHGAFLTVAHPESGAIATQLHKKGVKVDARGEYLRICPDILNSDAQIEHAARLIGAAVNEH</sequence>
<dbReference type="AlphaFoldDB" id="A0A564ZMA5"/>
<feature type="domain" description="Aminotransferase class V" evidence="4">
    <location>
        <begin position="129"/>
        <end position="349"/>
    </location>
</feature>
<keyword evidence="3" id="KW-0663">Pyridoxal phosphate</keyword>
<dbReference type="InterPro" id="IPR015421">
    <property type="entry name" value="PyrdxlP-dep_Trfase_major"/>
</dbReference>
<dbReference type="GO" id="GO:0030170">
    <property type="term" value="F:pyridoxal phosphate binding"/>
    <property type="evidence" value="ECO:0007669"/>
    <property type="project" value="InterPro"/>
</dbReference>
<dbReference type="InterPro" id="IPR000192">
    <property type="entry name" value="Aminotrans_V_dom"/>
</dbReference>
<organism evidence="5 6">
    <name type="scientific">Candidatus Methylomirabilis lanthanidiphila</name>
    <dbReference type="NCBI Taxonomy" id="2211376"/>
    <lineage>
        <taxon>Bacteria</taxon>
        <taxon>Candidatus Methylomirabilota</taxon>
        <taxon>Candidatus Methylomirabilia</taxon>
        <taxon>Candidatus Methylomirabilales</taxon>
        <taxon>Candidatus Methylomirabilaceae</taxon>
        <taxon>Candidatus Methylomirabilis</taxon>
    </lineage>
</organism>
<evidence type="ECO:0000313" key="6">
    <source>
        <dbReference type="Proteomes" id="UP000334340"/>
    </source>
</evidence>
<keyword evidence="6" id="KW-1185">Reference proteome</keyword>
<name>A0A564ZMA5_9BACT</name>
<dbReference type="GO" id="GO:0019441">
    <property type="term" value="P:L-tryptophan catabolic process to kynurenine"/>
    <property type="evidence" value="ECO:0007669"/>
    <property type="project" value="TreeGrafter"/>
</dbReference>
<dbReference type="GO" id="GO:0005737">
    <property type="term" value="C:cytoplasm"/>
    <property type="evidence" value="ECO:0007669"/>
    <property type="project" value="InterPro"/>
</dbReference>
<dbReference type="PANTHER" id="PTHR14084:SF0">
    <property type="entry name" value="KYNURENINASE"/>
    <property type="match status" value="1"/>
</dbReference>
<dbReference type="GO" id="GO:0009435">
    <property type="term" value="P:NAD+ biosynthetic process"/>
    <property type="evidence" value="ECO:0007669"/>
    <property type="project" value="InterPro"/>
</dbReference>
<evidence type="ECO:0000259" key="4">
    <source>
        <dbReference type="Pfam" id="PF00266"/>
    </source>
</evidence>
<dbReference type="EC" id="3.7.1.3" evidence="5"/>
<evidence type="ECO:0000256" key="3">
    <source>
        <dbReference type="ARBA" id="ARBA00022898"/>
    </source>
</evidence>
<dbReference type="GO" id="GO:0043420">
    <property type="term" value="P:anthranilate metabolic process"/>
    <property type="evidence" value="ECO:0007669"/>
    <property type="project" value="TreeGrafter"/>
</dbReference>
<dbReference type="InterPro" id="IPR015424">
    <property type="entry name" value="PyrdxlP-dep_Trfase"/>
</dbReference>
<evidence type="ECO:0000256" key="1">
    <source>
        <dbReference type="ARBA" id="ARBA00022642"/>
    </source>
</evidence>
<protein>
    <submittedName>
        <fullName evidence="5">Kynureninase</fullName>
        <ecNumber evidence="5">3.7.1.3</ecNumber>
    </submittedName>
</protein>
<gene>
    <name evidence="5" type="primary">kynU</name>
    <name evidence="5" type="ORF">MELA_02862</name>
</gene>
<proteinExistence type="predicted"/>
<dbReference type="GO" id="GO:0030429">
    <property type="term" value="F:kynureninase activity"/>
    <property type="evidence" value="ECO:0007669"/>
    <property type="project" value="UniProtKB-EC"/>
</dbReference>
<dbReference type="EMBL" id="CABIKM010000057">
    <property type="protein sequence ID" value="VUZ86459.1"/>
    <property type="molecule type" value="Genomic_DNA"/>
</dbReference>
<dbReference type="InterPro" id="IPR010111">
    <property type="entry name" value="Kynureninase"/>
</dbReference>
<dbReference type="InterPro" id="IPR015422">
    <property type="entry name" value="PyrdxlP-dep_Trfase_small"/>
</dbReference>
<dbReference type="Pfam" id="PF00266">
    <property type="entry name" value="Aminotran_5"/>
    <property type="match status" value="1"/>
</dbReference>
<dbReference type="Gene3D" id="3.40.640.10">
    <property type="entry name" value="Type I PLP-dependent aspartate aminotransferase-like (Major domain)"/>
    <property type="match status" value="1"/>
</dbReference>
<accession>A0A564ZMA5</accession>
<evidence type="ECO:0000313" key="5">
    <source>
        <dbReference type="EMBL" id="VUZ86459.1"/>
    </source>
</evidence>
<keyword evidence="1" id="KW-0662">Pyridine nucleotide biosynthesis</keyword>
<keyword evidence="2 5" id="KW-0378">Hydrolase</keyword>
<dbReference type="SUPFAM" id="SSF53383">
    <property type="entry name" value="PLP-dependent transferases"/>
    <property type="match status" value="1"/>
</dbReference>
<dbReference type="Gene3D" id="3.90.1150.10">
    <property type="entry name" value="Aspartate Aminotransferase, domain 1"/>
    <property type="match status" value="1"/>
</dbReference>